<dbReference type="InterPro" id="IPR003593">
    <property type="entry name" value="AAA+_ATPase"/>
</dbReference>
<reference evidence="3" key="1">
    <citation type="submission" date="2023-07" db="EMBL/GenBank/DDBJ databases">
        <title>Conexibacter stalactiti sp. nov., isolated from stalactites in a lava cave and emended description of the genus Conexibacter.</title>
        <authorList>
            <person name="Lee S.D."/>
        </authorList>
    </citation>
    <scope>NUCLEOTIDE SEQUENCE [LARGE SCALE GENOMIC DNA]</scope>
    <source>
        <strain evidence="3">KCTC 39840</strain>
    </source>
</reference>
<evidence type="ECO:0000313" key="2">
    <source>
        <dbReference type="EMBL" id="MDW5597319.1"/>
    </source>
</evidence>
<reference evidence="2 3" key="2">
    <citation type="submission" date="2023-10" db="EMBL/GenBank/DDBJ databases">
        <authorList>
            <person name="Han X.F."/>
        </authorList>
    </citation>
    <scope>NUCLEOTIDE SEQUENCE [LARGE SCALE GENOMIC DNA]</scope>
    <source>
        <strain evidence="2 3">KCTC 39840</strain>
    </source>
</reference>
<proteinExistence type="predicted"/>
<keyword evidence="2" id="KW-0547">Nucleotide-binding</keyword>
<dbReference type="RefSeq" id="WP_318599783.1">
    <property type="nucleotide sequence ID" value="NZ_JAWSTH010000082.1"/>
</dbReference>
<dbReference type="PANTHER" id="PTHR23077:SF198">
    <property type="entry name" value="ATP-DEPENDENT ZINC METALLOPROTEASE FTSH"/>
    <property type="match status" value="1"/>
</dbReference>
<dbReference type="PANTHER" id="PTHR23077">
    <property type="entry name" value="AAA-FAMILY ATPASE"/>
    <property type="match status" value="1"/>
</dbReference>
<evidence type="ECO:0000259" key="1">
    <source>
        <dbReference type="SMART" id="SM00382"/>
    </source>
</evidence>
<dbReference type="CDD" id="cd19481">
    <property type="entry name" value="RecA-like_protease"/>
    <property type="match status" value="1"/>
</dbReference>
<comment type="caution">
    <text evidence="2">The sequence shown here is derived from an EMBL/GenBank/DDBJ whole genome shotgun (WGS) entry which is preliminary data.</text>
</comment>
<accession>A0ABU4HZ33</accession>
<evidence type="ECO:0000313" key="3">
    <source>
        <dbReference type="Proteomes" id="UP001284601"/>
    </source>
</evidence>
<keyword evidence="2" id="KW-0067">ATP-binding</keyword>
<protein>
    <submittedName>
        <fullName evidence="2">ATP-binding protein</fullName>
    </submittedName>
</protein>
<sequence length="326" mass="35853">MANSEMLQELIRAHVAGDSERFRTIAMQVAAREARSGHRLVAGRIRDLLDAATPSSGPVSRPTPLATPPKDLRDVLDVRYPEEGLDRVVLAEGTRRVVDRILAEQRAASDLGAWGLQPRRRLLFHGPPGCGKTMTAAVIAHELALPLLRIRTEVLFSRFMGETSAVLDAVFVQASKQRGVYLFDEFDAVGKQRADSNDVGEARRILSAFLQLLDADESTSVLIAATNEPSFLDTALMRRFDDVAYFGPPDAPAIRRLLQLLTSSYRLPARSLDRLAREAVGLTFADVTRAVTDAAKAMVLSRRRTLRHGDLAAAITDLRERQPIAP</sequence>
<organism evidence="2 3">
    <name type="scientific">Conexibacter stalactiti</name>
    <dbReference type="NCBI Taxonomy" id="1940611"/>
    <lineage>
        <taxon>Bacteria</taxon>
        <taxon>Bacillati</taxon>
        <taxon>Actinomycetota</taxon>
        <taxon>Thermoleophilia</taxon>
        <taxon>Solirubrobacterales</taxon>
        <taxon>Conexibacteraceae</taxon>
        <taxon>Conexibacter</taxon>
    </lineage>
</organism>
<dbReference type="Proteomes" id="UP001284601">
    <property type="component" value="Unassembled WGS sequence"/>
</dbReference>
<dbReference type="SUPFAM" id="SSF52540">
    <property type="entry name" value="P-loop containing nucleoside triphosphate hydrolases"/>
    <property type="match status" value="1"/>
</dbReference>
<name>A0ABU4HZ33_9ACTN</name>
<dbReference type="Gene3D" id="3.40.50.300">
    <property type="entry name" value="P-loop containing nucleotide triphosphate hydrolases"/>
    <property type="match status" value="1"/>
</dbReference>
<dbReference type="EMBL" id="JAWSTH010000082">
    <property type="protein sequence ID" value="MDW5597319.1"/>
    <property type="molecule type" value="Genomic_DNA"/>
</dbReference>
<gene>
    <name evidence="2" type="ORF">R7226_23430</name>
</gene>
<dbReference type="GO" id="GO:0005524">
    <property type="term" value="F:ATP binding"/>
    <property type="evidence" value="ECO:0007669"/>
    <property type="project" value="UniProtKB-KW"/>
</dbReference>
<dbReference type="InterPro" id="IPR003959">
    <property type="entry name" value="ATPase_AAA_core"/>
</dbReference>
<dbReference type="InterPro" id="IPR027417">
    <property type="entry name" value="P-loop_NTPase"/>
</dbReference>
<dbReference type="SMART" id="SM00382">
    <property type="entry name" value="AAA"/>
    <property type="match status" value="1"/>
</dbReference>
<feature type="domain" description="AAA+ ATPase" evidence="1">
    <location>
        <begin position="118"/>
        <end position="250"/>
    </location>
</feature>
<dbReference type="Pfam" id="PF00004">
    <property type="entry name" value="AAA"/>
    <property type="match status" value="1"/>
</dbReference>
<keyword evidence="3" id="KW-1185">Reference proteome</keyword>
<dbReference type="InterPro" id="IPR050168">
    <property type="entry name" value="AAA_ATPase_domain"/>
</dbReference>